<dbReference type="AlphaFoldDB" id="A0A318ISL3"/>
<protein>
    <submittedName>
        <fullName evidence="2">Uncharacterized protein</fullName>
    </submittedName>
</protein>
<dbReference type="RefSeq" id="WP_110257786.1">
    <property type="nucleotide sequence ID" value="NZ_QJKB01000013.1"/>
</dbReference>
<evidence type="ECO:0000313" key="2">
    <source>
        <dbReference type="EMBL" id="PXX37983.1"/>
    </source>
</evidence>
<dbReference type="Proteomes" id="UP000247792">
    <property type="component" value="Unassembled WGS sequence"/>
</dbReference>
<feature type="signal peptide" evidence="1">
    <location>
        <begin position="1"/>
        <end position="20"/>
    </location>
</feature>
<accession>A0A318ISL3</accession>
<organism evidence="2 3">
    <name type="scientific">Undibacterium pigrum</name>
    <dbReference type="NCBI Taxonomy" id="401470"/>
    <lineage>
        <taxon>Bacteria</taxon>
        <taxon>Pseudomonadati</taxon>
        <taxon>Pseudomonadota</taxon>
        <taxon>Betaproteobacteria</taxon>
        <taxon>Burkholderiales</taxon>
        <taxon>Oxalobacteraceae</taxon>
        <taxon>Undibacterium</taxon>
    </lineage>
</organism>
<sequence length="435" mass="45579">MKAKHIFLAGSICLITSLLASCGGSSNNSLPQAPLVAGPSLRGTAATGLAIPGATVSIKCRAGTGIAAETTKTATDGTYDITMSSGSSLPCLLETSNPANTKKLHSIAISAGTINLTPLTEMLSTRLMLADMSKVFANPDFDAISKTATVANIKAAQADVSAVLSGLMDTSSLSDFFSTPLKAATSANPGGGDTQDKILDTLNLVLASNLYQPMLNMLTKTTPGIMAFGRPGCVVMGEDGKSLSCSGPGLWETAARIDVFPAALILEPGGKQVITAKIDYLQNIDYIRQPVKWQVVEADGGSISSNGEYIAPGKPGIYHVRAQREDFPTLSATALVVVNNTSLGFIPTLSVEHHIVNVMPGGSITLKADINYPPNVMYVRQPVSWSMVEADAGEISLQGVYTAPVKSGIYHAKVQRDDFPSIYVVVEILVNYPPD</sequence>
<comment type="caution">
    <text evidence="2">The sequence shown here is derived from an EMBL/GenBank/DDBJ whole genome shotgun (WGS) entry which is preliminary data.</text>
</comment>
<evidence type="ECO:0000313" key="3">
    <source>
        <dbReference type="Proteomes" id="UP000247792"/>
    </source>
</evidence>
<dbReference type="EMBL" id="QJKB01000013">
    <property type="protein sequence ID" value="PXX37983.1"/>
    <property type="molecule type" value="Genomic_DNA"/>
</dbReference>
<feature type="chain" id="PRO_5016459897" evidence="1">
    <location>
        <begin position="21"/>
        <end position="435"/>
    </location>
</feature>
<dbReference type="PROSITE" id="PS51257">
    <property type="entry name" value="PROKAR_LIPOPROTEIN"/>
    <property type="match status" value="1"/>
</dbReference>
<name>A0A318ISL3_9BURK</name>
<dbReference type="OrthoDB" id="9758386at2"/>
<keyword evidence="1" id="KW-0732">Signal</keyword>
<proteinExistence type="predicted"/>
<keyword evidence="3" id="KW-1185">Reference proteome</keyword>
<evidence type="ECO:0000256" key="1">
    <source>
        <dbReference type="SAM" id="SignalP"/>
    </source>
</evidence>
<gene>
    <name evidence="2" type="ORF">DFR42_11357</name>
</gene>
<reference evidence="2 3" key="1">
    <citation type="submission" date="2018-05" db="EMBL/GenBank/DDBJ databases">
        <title>Genomic Encyclopedia of Type Strains, Phase IV (KMG-IV): sequencing the most valuable type-strain genomes for metagenomic binning, comparative biology and taxonomic classification.</title>
        <authorList>
            <person name="Goeker M."/>
        </authorList>
    </citation>
    <scope>NUCLEOTIDE SEQUENCE [LARGE SCALE GENOMIC DNA]</scope>
    <source>
        <strain evidence="2 3">DSM 19792</strain>
    </source>
</reference>